<protein>
    <submittedName>
        <fullName evidence="1">Uncharacterized protein</fullName>
    </submittedName>
</protein>
<keyword evidence="2" id="KW-1185">Reference proteome</keyword>
<sequence length="56" mass="6255">MNGARWQALDETLRPIISSMLLLRVCFGLQNLKAGPVYQACGHVKGRVNKKRTISD</sequence>
<dbReference type="EMBL" id="JACBKZ010000013">
    <property type="protein sequence ID" value="KAF5935092.1"/>
    <property type="molecule type" value="Genomic_DNA"/>
</dbReference>
<reference evidence="1 2" key="2">
    <citation type="submission" date="2020-07" db="EMBL/GenBank/DDBJ databases">
        <title>Genome assembly of wild tea tree DASZ reveals pedigree and selection history of tea varieties.</title>
        <authorList>
            <person name="Zhang W."/>
        </authorList>
    </citation>
    <scope>NUCLEOTIDE SEQUENCE [LARGE SCALE GENOMIC DNA]</scope>
    <source>
        <strain evidence="2">cv. G240</strain>
        <tissue evidence="1">Leaf</tissue>
    </source>
</reference>
<organism evidence="1 2">
    <name type="scientific">Camellia sinensis</name>
    <name type="common">Tea plant</name>
    <name type="synonym">Thea sinensis</name>
    <dbReference type="NCBI Taxonomy" id="4442"/>
    <lineage>
        <taxon>Eukaryota</taxon>
        <taxon>Viridiplantae</taxon>
        <taxon>Streptophyta</taxon>
        <taxon>Embryophyta</taxon>
        <taxon>Tracheophyta</taxon>
        <taxon>Spermatophyta</taxon>
        <taxon>Magnoliopsida</taxon>
        <taxon>eudicotyledons</taxon>
        <taxon>Gunneridae</taxon>
        <taxon>Pentapetalae</taxon>
        <taxon>asterids</taxon>
        <taxon>Ericales</taxon>
        <taxon>Theaceae</taxon>
        <taxon>Camellia</taxon>
    </lineage>
</organism>
<reference evidence="2" key="1">
    <citation type="journal article" date="2020" name="Nat. Commun.">
        <title>Genome assembly of wild tea tree DASZ reveals pedigree and selection history of tea varieties.</title>
        <authorList>
            <person name="Zhang W."/>
            <person name="Zhang Y."/>
            <person name="Qiu H."/>
            <person name="Guo Y."/>
            <person name="Wan H."/>
            <person name="Zhang X."/>
            <person name="Scossa F."/>
            <person name="Alseekh S."/>
            <person name="Zhang Q."/>
            <person name="Wang P."/>
            <person name="Xu L."/>
            <person name="Schmidt M.H."/>
            <person name="Jia X."/>
            <person name="Li D."/>
            <person name="Zhu A."/>
            <person name="Guo F."/>
            <person name="Chen W."/>
            <person name="Ni D."/>
            <person name="Usadel B."/>
            <person name="Fernie A.R."/>
            <person name="Wen W."/>
        </authorList>
    </citation>
    <scope>NUCLEOTIDE SEQUENCE [LARGE SCALE GENOMIC DNA]</scope>
    <source>
        <strain evidence="2">cv. G240</strain>
    </source>
</reference>
<dbReference type="AlphaFoldDB" id="A0A7J7G324"/>
<comment type="caution">
    <text evidence="1">The sequence shown here is derived from an EMBL/GenBank/DDBJ whole genome shotgun (WGS) entry which is preliminary data.</text>
</comment>
<dbReference type="Proteomes" id="UP000593564">
    <property type="component" value="Unassembled WGS sequence"/>
</dbReference>
<gene>
    <name evidence="1" type="ORF">HYC85_026221</name>
</gene>
<evidence type="ECO:0000313" key="2">
    <source>
        <dbReference type="Proteomes" id="UP000593564"/>
    </source>
</evidence>
<accession>A0A7J7G324</accession>
<proteinExistence type="predicted"/>
<evidence type="ECO:0000313" key="1">
    <source>
        <dbReference type="EMBL" id="KAF5935092.1"/>
    </source>
</evidence>
<name>A0A7J7G324_CAMSI</name>